<sequence>MGMGAKLQAKVLAPAATETEFAKRSFDIDEFQYDNVVPKFHTAKQMAQFMLDLYDNDKVVGIVDGLTYNYELKDPLYNFAVRQTNSNS</sequence>
<dbReference type="Proteomes" id="UP000030682">
    <property type="component" value="Unassembled WGS sequence"/>
</dbReference>
<dbReference type="AlphaFoldDB" id="W8XYJ8"/>
<reference evidence="1" key="1">
    <citation type="submission" date="2014-01" db="EMBL/GenBank/DDBJ databases">
        <title>Draft genome sequence of highly nematicidal Bacillus thuringiensis DB27.</title>
        <authorList>
            <person name="Iatsenko I."/>
            <person name="Pickard D."/>
            <person name="Corton C."/>
            <person name="Dougan G."/>
            <person name="Sommer R.J."/>
        </authorList>
    </citation>
    <scope>NUCLEOTIDE SEQUENCE [LARGE SCALE GENOMIC DNA]</scope>
    <source>
        <strain evidence="1">DB27</strain>
    </source>
</reference>
<dbReference type="HOGENOM" id="CLU_2462774_0_0_9"/>
<reference evidence="1" key="2">
    <citation type="submission" date="2014-01" db="EMBL/GenBank/DDBJ databases">
        <authorList>
            <person name="Aslett M."/>
        </authorList>
    </citation>
    <scope>NUCLEOTIDE SEQUENCE [LARGE SCALE GENOMIC DNA]</scope>
    <source>
        <strain evidence="1">DB27</strain>
    </source>
</reference>
<protein>
    <submittedName>
        <fullName evidence="1">Uncharacterized protein</fullName>
    </submittedName>
</protein>
<evidence type="ECO:0000313" key="1">
    <source>
        <dbReference type="EMBL" id="CDN34224.1"/>
    </source>
</evidence>
<accession>W8XYJ8</accession>
<organism evidence="1">
    <name type="scientific">Bacillus thuringiensis DB27</name>
    <dbReference type="NCBI Taxonomy" id="1431339"/>
    <lineage>
        <taxon>Bacteria</taxon>
        <taxon>Bacillati</taxon>
        <taxon>Bacillota</taxon>
        <taxon>Bacilli</taxon>
        <taxon>Bacillales</taxon>
        <taxon>Bacillaceae</taxon>
        <taxon>Bacillus</taxon>
        <taxon>Bacillus cereus group</taxon>
    </lineage>
</organism>
<dbReference type="EMBL" id="HG810016">
    <property type="protein sequence ID" value="CDN34224.1"/>
    <property type="molecule type" value="Genomic_DNA"/>
</dbReference>
<name>W8XYJ8_BACTU</name>
<gene>
    <name evidence="1" type="ORF">BTDB27_000566</name>
</gene>
<proteinExistence type="predicted"/>